<dbReference type="EMBL" id="MN617843">
    <property type="protein sequence ID" value="QGH75341.1"/>
    <property type="molecule type" value="Genomic_DNA"/>
</dbReference>
<keyword evidence="1" id="KW-0472">Membrane</keyword>
<accession>A0A5Q2W9Z0</accession>
<evidence type="ECO:0000256" key="1">
    <source>
        <dbReference type="SAM" id="Phobius"/>
    </source>
</evidence>
<protein>
    <submittedName>
        <fullName evidence="2">Membrane protein</fullName>
    </submittedName>
</protein>
<feature type="transmembrane region" description="Helical" evidence="1">
    <location>
        <begin position="6"/>
        <end position="22"/>
    </location>
</feature>
<feature type="transmembrane region" description="Helical" evidence="1">
    <location>
        <begin position="29"/>
        <end position="50"/>
    </location>
</feature>
<sequence>MILDGPITLLLISLLACVWLHFTRRGGVAELAAATMVIAPVLAIPVGYLLGTF</sequence>
<reference evidence="2 3" key="1">
    <citation type="submission" date="2019-10" db="EMBL/GenBank/DDBJ databases">
        <authorList>
            <person name="Jorgensen H.J."/>
            <person name="Tolsma S."/>
            <person name="Caruso S.M."/>
            <person name="Garlena R.A."/>
            <person name="Russell D.A."/>
            <person name="Pope W.H."/>
            <person name="Jacobs-Se D."/>
            <person name="Hatfull G.F."/>
        </authorList>
    </citation>
    <scope>NUCLEOTIDE SEQUENCE [LARGE SCALE GENOMIC DNA]</scope>
</reference>
<keyword evidence="1" id="KW-1133">Transmembrane helix</keyword>
<dbReference type="KEGG" id="vg:60321257"/>
<gene>
    <name evidence="2" type="primary">93</name>
    <name evidence="2" type="ORF">SEA_QUESADILLA_93</name>
</gene>
<keyword evidence="1" id="KW-0812">Transmembrane</keyword>
<proteinExistence type="predicted"/>
<evidence type="ECO:0000313" key="2">
    <source>
        <dbReference type="EMBL" id="QGH75341.1"/>
    </source>
</evidence>
<dbReference type="RefSeq" id="YP_009949849.1">
    <property type="nucleotide sequence ID" value="NC_051584.1"/>
</dbReference>
<evidence type="ECO:0000313" key="3">
    <source>
        <dbReference type="Proteomes" id="UP000370142"/>
    </source>
</evidence>
<dbReference type="Proteomes" id="UP000370142">
    <property type="component" value="Segment"/>
</dbReference>
<organism evidence="2 3">
    <name type="scientific">Mycobacterium phage Quesadilla</name>
    <dbReference type="NCBI Taxonomy" id="2664226"/>
    <lineage>
        <taxon>Viruses</taxon>
        <taxon>Duplodnaviria</taxon>
        <taxon>Heunggongvirae</taxon>
        <taxon>Uroviricota</taxon>
        <taxon>Caudoviricetes</taxon>
        <taxon>Bclasvirinae</taxon>
        <taxon>Quesadillavirus</taxon>
        <taxon>Quesadillavirus quesadilla</taxon>
    </lineage>
</organism>
<dbReference type="GeneID" id="60321257"/>
<keyword evidence="3" id="KW-1185">Reference proteome</keyword>
<name>A0A5Q2W9Z0_9CAUD</name>